<dbReference type="SUPFAM" id="SSF52980">
    <property type="entry name" value="Restriction endonuclease-like"/>
    <property type="match status" value="1"/>
</dbReference>
<feature type="domain" description="YqaJ viral recombinase" evidence="1">
    <location>
        <begin position="99"/>
        <end position="244"/>
    </location>
</feature>
<organism evidence="2 3">
    <name type="scientific">Aquatica leii</name>
    <dbReference type="NCBI Taxonomy" id="1421715"/>
    <lineage>
        <taxon>Eukaryota</taxon>
        <taxon>Metazoa</taxon>
        <taxon>Ecdysozoa</taxon>
        <taxon>Arthropoda</taxon>
        <taxon>Hexapoda</taxon>
        <taxon>Insecta</taxon>
        <taxon>Pterygota</taxon>
        <taxon>Neoptera</taxon>
        <taxon>Endopterygota</taxon>
        <taxon>Coleoptera</taxon>
        <taxon>Polyphaga</taxon>
        <taxon>Elateriformia</taxon>
        <taxon>Elateroidea</taxon>
        <taxon>Lampyridae</taxon>
        <taxon>Luciolinae</taxon>
        <taxon>Aquatica</taxon>
    </lineage>
</organism>
<gene>
    <name evidence="2" type="ORF">RN001_005809</name>
</gene>
<evidence type="ECO:0000313" key="2">
    <source>
        <dbReference type="EMBL" id="KAK4882490.1"/>
    </source>
</evidence>
<accession>A0AAN7P720</accession>
<dbReference type="InterPro" id="IPR011335">
    <property type="entry name" value="Restrct_endonuc-II-like"/>
</dbReference>
<dbReference type="Gene3D" id="3.90.320.10">
    <property type="match status" value="1"/>
</dbReference>
<sequence length="269" mass="30830">MLVLNTIRLNFIEALPSSALALHKTGRRQLEPSDHTTASKEKDVFLTNVLNNATQSPLMMELADLQADFIEDCCKSFLNKWDKTAYQILADTQKCKRRWHSERQFRITGSRIYEIYTYNGKDWLNKSLKYFYPKTFTNKYVRHGLTHETSARTTFVEATGLSVLQCGLVVSEGNPWLGYSPDGLVVDNNEYPEQLIEIKCPFEGATQSIGSVIQNLLYLIFEDGIYCLKQNHKYYGQVQIGMAILNVDKCKFIIYCSYDSIMAIIDVLV</sequence>
<dbReference type="CDD" id="cd22343">
    <property type="entry name" value="PDDEXK_lambda_exonuclease-like"/>
    <property type="match status" value="1"/>
</dbReference>
<proteinExistence type="predicted"/>
<dbReference type="AlphaFoldDB" id="A0AAN7P720"/>
<evidence type="ECO:0000259" key="1">
    <source>
        <dbReference type="Pfam" id="PF09588"/>
    </source>
</evidence>
<protein>
    <recommendedName>
        <fullName evidence="1">YqaJ viral recombinase domain-containing protein</fullName>
    </recommendedName>
</protein>
<dbReference type="InterPro" id="IPR019080">
    <property type="entry name" value="YqaJ_viral_recombinase"/>
</dbReference>
<evidence type="ECO:0000313" key="3">
    <source>
        <dbReference type="Proteomes" id="UP001353858"/>
    </source>
</evidence>
<dbReference type="EMBL" id="JARPUR010000002">
    <property type="protein sequence ID" value="KAK4882490.1"/>
    <property type="molecule type" value="Genomic_DNA"/>
</dbReference>
<dbReference type="GO" id="GO:0006281">
    <property type="term" value="P:DNA repair"/>
    <property type="evidence" value="ECO:0007669"/>
    <property type="project" value="UniProtKB-ARBA"/>
</dbReference>
<keyword evidence="3" id="KW-1185">Reference proteome</keyword>
<reference evidence="3" key="1">
    <citation type="submission" date="2023-01" db="EMBL/GenBank/DDBJ databases">
        <title>Key to firefly adult light organ development and bioluminescence: homeobox transcription factors regulate luciferase expression and transportation to peroxisome.</title>
        <authorList>
            <person name="Fu X."/>
        </authorList>
    </citation>
    <scope>NUCLEOTIDE SEQUENCE [LARGE SCALE GENOMIC DNA]</scope>
</reference>
<name>A0AAN7P720_9COLE</name>
<dbReference type="InterPro" id="IPR051703">
    <property type="entry name" value="NF-kappa-B_Signaling_Reg"/>
</dbReference>
<comment type="caution">
    <text evidence="2">The sequence shown here is derived from an EMBL/GenBank/DDBJ whole genome shotgun (WGS) entry which is preliminary data.</text>
</comment>
<dbReference type="Pfam" id="PF09588">
    <property type="entry name" value="YqaJ"/>
    <property type="match status" value="1"/>
</dbReference>
<dbReference type="PANTHER" id="PTHR46609">
    <property type="entry name" value="EXONUCLEASE, PHAGE-TYPE/RECB, C-TERMINAL DOMAIN-CONTAINING PROTEIN"/>
    <property type="match status" value="1"/>
</dbReference>
<dbReference type="Proteomes" id="UP001353858">
    <property type="component" value="Unassembled WGS sequence"/>
</dbReference>
<dbReference type="InterPro" id="IPR011604">
    <property type="entry name" value="PDDEXK-like_dom_sf"/>
</dbReference>
<dbReference type="PANTHER" id="PTHR46609:SF8">
    <property type="entry name" value="YQAJ VIRAL RECOMBINASE DOMAIN-CONTAINING PROTEIN"/>
    <property type="match status" value="1"/>
</dbReference>